<sequence>MADDCPKPSMAIQGKLRSVYPCYGETYLVRCNATKTLSCYFHGQTPVESGVSTRSSSSISLIFVRLYWLASGVRVGRLEVSRKKFAVKYAVKPNEFSHQSTATYVVTCTCPQANSINDEDVL</sequence>
<dbReference type="EMBL" id="JWZT01000170">
    <property type="protein sequence ID" value="KII74914.1"/>
    <property type="molecule type" value="Genomic_DNA"/>
</dbReference>
<keyword evidence="2" id="KW-1185">Reference proteome</keyword>
<accession>A0A0C2JAM5</accession>
<evidence type="ECO:0000313" key="2">
    <source>
        <dbReference type="Proteomes" id="UP000031668"/>
    </source>
</evidence>
<name>A0A0C2JAM5_THEKT</name>
<proteinExistence type="predicted"/>
<organism evidence="1 2">
    <name type="scientific">Thelohanellus kitauei</name>
    <name type="common">Myxosporean</name>
    <dbReference type="NCBI Taxonomy" id="669202"/>
    <lineage>
        <taxon>Eukaryota</taxon>
        <taxon>Metazoa</taxon>
        <taxon>Cnidaria</taxon>
        <taxon>Myxozoa</taxon>
        <taxon>Myxosporea</taxon>
        <taxon>Bivalvulida</taxon>
        <taxon>Platysporina</taxon>
        <taxon>Myxobolidae</taxon>
        <taxon>Thelohanellus</taxon>
    </lineage>
</organism>
<protein>
    <submittedName>
        <fullName evidence="1">Uncharacterized protein</fullName>
    </submittedName>
</protein>
<reference evidence="1 2" key="1">
    <citation type="journal article" date="2014" name="Genome Biol. Evol.">
        <title>The genome of the myxosporean Thelohanellus kitauei shows adaptations to nutrient acquisition within its fish host.</title>
        <authorList>
            <person name="Yang Y."/>
            <person name="Xiong J."/>
            <person name="Zhou Z."/>
            <person name="Huo F."/>
            <person name="Miao W."/>
            <person name="Ran C."/>
            <person name="Liu Y."/>
            <person name="Zhang J."/>
            <person name="Feng J."/>
            <person name="Wang M."/>
            <person name="Wang M."/>
            <person name="Wang L."/>
            <person name="Yao B."/>
        </authorList>
    </citation>
    <scope>NUCLEOTIDE SEQUENCE [LARGE SCALE GENOMIC DNA]</scope>
    <source>
        <strain evidence="1">Wuqing</strain>
    </source>
</reference>
<evidence type="ECO:0000313" key="1">
    <source>
        <dbReference type="EMBL" id="KII74914.1"/>
    </source>
</evidence>
<dbReference type="AlphaFoldDB" id="A0A0C2JAM5"/>
<dbReference type="Proteomes" id="UP000031668">
    <property type="component" value="Unassembled WGS sequence"/>
</dbReference>
<comment type="caution">
    <text evidence="1">The sequence shown here is derived from an EMBL/GenBank/DDBJ whole genome shotgun (WGS) entry which is preliminary data.</text>
</comment>
<gene>
    <name evidence="1" type="ORF">RF11_07426</name>
</gene>